<feature type="chain" id="PRO_5016565151" description="Lipoprotein" evidence="1">
    <location>
        <begin position="28"/>
        <end position="165"/>
    </location>
</feature>
<dbReference type="Proteomes" id="UP000254055">
    <property type="component" value="Unassembled WGS sequence"/>
</dbReference>
<evidence type="ECO:0008006" key="4">
    <source>
        <dbReference type="Google" id="ProtNLM"/>
    </source>
</evidence>
<reference evidence="2 3" key="1">
    <citation type="submission" date="2018-06" db="EMBL/GenBank/DDBJ databases">
        <authorList>
            <consortium name="Pathogen Informatics"/>
            <person name="Doyle S."/>
        </authorList>
    </citation>
    <scope>NUCLEOTIDE SEQUENCE [LARGE SCALE GENOMIC DNA]</scope>
    <source>
        <strain evidence="2 3">NCTC12229</strain>
    </source>
</reference>
<dbReference type="Gene3D" id="3.10.450.50">
    <property type="match status" value="1"/>
</dbReference>
<gene>
    <name evidence="2" type="ORF">NCTC12229_01963</name>
</gene>
<organism evidence="2 3">
    <name type="scientific">Neisseria zoodegmatis</name>
    <dbReference type="NCBI Taxonomy" id="326523"/>
    <lineage>
        <taxon>Bacteria</taxon>
        <taxon>Pseudomonadati</taxon>
        <taxon>Pseudomonadota</taxon>
        <taxon>Betaproteobacteria</taxon>
        <taxon>Neisseriales</taxon>
        <taxon>Neisseriaceae</taxon>
        <taxon>Neisseria</taxon>
    </lineage>
</organism>
<name>A0A378WT77_9NEIS</name>
<evidence type="ECO:0000256" key="1">
    <source>
        <dbReference type="SAM" id="SignalP"/>
    </source>
</evidence>
<sequence>MKTFMWKILPFVLLPFALAACSQQSHAADEAKLDLVKKLYAHYTEGDGAEEIKPEQFFTPDFRAVLNRDSKAAEAEGVACMDYDYVIQGQDFDGQEIASTIQYKLTKSGRVYVSFENFGEARVLDYVLSCNQSACLIDDIIEPDGSLKKNTVQCLDKLAPADKQI</sequence>
<evidence type="ECO:0000313" key="3">
    <source>
        <dbReference type="Proteomes" id="UP000254055"/>
    </source>
</evidence>
<protein>
    <recommendedName>
        <fullName evidence="4">Lipoprotein</fullName>
    </recommendedName>
</protein>
<proteinExistence type="predicted"/>
<dbReference type="AlphaFoldDB" id="A0A378WT77"/>
<evidence type="ECO:0000313" key="2">
    <source>
        <dbReference type="EMBL" id="SUA44466.1"/>
    </source>
</evidence>
<dbReference type="PROSITE" id="PS51257">
    <property type="entry name" value="PROKAR_LIPOPROTEIN"/>
    <property type="match status" value="1"/>
</dbReference>
<feature type="signal peptide" evidence="1">
    <location>
        <begin position="1"/>
        <end position="27"/>
    </location>
</feature>
<keyword evidence="1" id="KW-0732">Signal</keyword>
<dbReference type="EMBL" id="UGRS01000002">
    <property type="protein sequence ID" value="SUA44466.1"/>
    <property type="molecule type" value="Genomic_DNA"/>
</dbReference>
<accession>A0A378WT77</accession>